<reference evidence="2" key="1">
    <citation type="submission" date="2019-09" db="EMBL/GenBank/DDBJ databases">
        <title>Characterization of Mobilized Colistin Resistance Gene mcr-9 Carrying Colisitin Resistant Salmonella enterica serotype Senftenberg ST14.</title>
        <authorList>
            <person name="Cha M.-H."/>
            <person name="Woo G.-J."/>
        </authorList>
    </citation>
    <scope>NUCLEOTIDE SEQUENCE</scope>
    <source>
        <strain evidence="2">KUFSE-SAL0043</strain>
    </source>
</reference>
<dbReference type="SUPFAM" id="SSF52266">
    <property type="entry name" value="SGNH hydrolase"/>
    <property type="match status" value="1"/>
</dbReference>
<name>A0A8E5MY72_SALET</name>
<accession>A0A8E5MY72</accession>
<sequence length="148" mass="16328">MTLGGNDYDQPAPGDPPPPFASFQAKYDEMVVLIRNKHPTAHVFCAVAPSLQDNYPVGYNAYTSVKTAASNVVTKYTGLGDTKLYFFEFTRSTNADVTACDGHPNATKHHAMADEAIAQIRAYIVDQRVHGWRFQADHVVRAGLVSRR</sequence>
<proteinExistence type="predicted"/>
<dbReference type="InterPro" id="IPR036514">
    <property type="entry name" value="SGNH_hydro_sf"/>
</dbReference>
<dbReference type="Gene3D" id="3.40.50.1110">
    <property type="entry name" value="SGNH hydrolase"/>
    <property type="match status" value="1"/>
</dbReference>
<protein>
    <recommendedName>
        <fullName evidence="3">SGNH hydrolase-type esterase domain-containing protein</fullName>
    </recommendedName>
</protein>
<evidence type="ECO:0000256" key="1">
    <source>
        <dbReference type="SAM" id="MobiDB-lite"/>
    </source>
</evidence>
<dbReference type="EMBL" id="CP043765">
    <property type="protein sequence ID" value="QUS47094.1"/>
    <property type="molecule type" value="Genomic_DNA"/>
</dbReference>
<evidence type="ECO:0008006" key="3">
    <source>
        <dbReference type="Google" id="ProtNLM"/>
    </source>
</evidence>
<feature type="region of interest" description="Disordered" evidence="1">
    <location>
        <begin position="1"/>
        <end position="20"/>
    </location>
</feature>
<dbReference type="AlphaFoldDB" id="A0A8E5MY72"/>
<dbReference type="GO" id="GO:0016788">
    <property type="term" value="F:hydrolase activity, acting on ester bonds"/>
    <property type="evidence" value="ECO:0007669"/>
    <property type="project" value="UniProtKB-ARBA"/>
</dbReference>
<evidence type="ECO:0000313" key="2">
    <source>
        <dbReference type="EMBL" id="QUS47094.1"/>
    </source>
</evidence>
<organism evidence="2">
    <name type="scientific">Salmonella enterica subsp. enterica serovar Dessau</name>
    <dbReference type="NCBI Taxonomy" id="2564349"/>
    <lineage>
        <taxon>Bacteria</taxon>
        <taxon>Pseudomonadati</taxon>
        <taxon>Pseudomonadota</taxon>
        <taxon>Gammaproteobacteria</taxon>
        <taxon>Enterobacterales</taxon>
        <taxon>Enterobacteriaceae</taxon>
        <taxon>Salmonella</taxon>
    </lineage>
</organism>
<gene>
    <name evidence="2" type="ORF">F1331_26045</name>
</gene>
<dbReference type="RefSeq" id="WP_219827637.1">
    <property type="nucleotide sequence ID" value="NZ_CP043765.1"/>
</dbReference>